<dbReference type="AlphaFoldDB" id="A0A9J6FLF7"/>
<dbReference type="PROSITE" id="PS50278">
    <property type="entry name" value="PDGF_2"/>
    <property type="match status" value="1"/>
</dbReference>
<keyword evidence="3" id="KW-1185">Reference proteome</keyword>
<dbReference type="VEuPathDB" id="VectorBase:HLOH_041131"/>
<comment type="caution">
    <text evidence="2">The sequence shown here is derived from an EMBL/GenBank/DDBJ whole genome shotgun (WGS) entry which is preliminary data.</text>
</comment>
<dbReference type="InterPro" id="IPR000072">
    <property type="entry name" value="PDGF/VEGF_dom"/>
</dbReference>
<dbReference type="Proteomes" id="UP000821853">
    <property type="component" value="Chromosome 1"/>
</dbReference>
<dbReference type="Gene3D" id="2.10.90.10">
    <property type="entry name" value="Cystine-knot cytokines"/>
    <property type="match status" value="1"/>
</dbReference>
<dbReference type="SUPFAM" id="SSF57501">
    <property type="entry name" value="Cystine-knot cytokines"/>
    <property type="match status" value="1"/>
</dbReference>
<evidence type="ECO:0000313" key="3">
    <source>
        <dbReference type="Proteomes" id="UP000821853"/>
    </source>
</evidence>
<protein>
    <recommendedName>
        <fullName evidence="1">Platelet-derived growth factor (PDGF) family profile domain-containing protein</fullName>
    </recommendedName>
</protein>
<sequence length="133" mass="15341">MDGADRPVRLLRRGTVPAAQDVRRPRHDILAREHERRVLQDAPCKFPQQRTICLNETSSKKYVPHCTLLHRCAPDTGCCATEEEHCQPKTIKNITLHFLVHGPHGGEQRTKVETLVFDNHTECECRAKYDHIR</sequence>
<dbReference type="PANTHER" id="PTHR21719:SF1">
    <property type="entry name" value="FI06402P-RELATED"/>
    <property type="match status" value="1"/>
</dbReference>
<proteinExistence type="predicted"/>
<accession>A0A9J6FLF7</accession>
<evidence type="ECO:0000313" key="2">
    <source>
        <dbReference type="EMBL" id="KAH9362852.1"/>
    </source>
</evidence>
<evidence type="ECO:0000259" key="1">
    <source>
        <dbReference type="PROSITE" id="PS50278"/>
    </source>
</evidence>
<dbReference type="OrthoDB" id="6370328at2759"/>
<dbReference type="GO" id="GO:0008083">
    <property type="term" value="F:growth factor activity"/>
    <property type="evidence" value="ECO:0007669"/>
    <property type="project" value="InterPro"/>
</dbReference>
<name>A0A9J6FLF7_HAELO</name>
<gene>
    <name evidence="2" type="ORF">HPB48_015185</name>
</gene>
<feature type="domain" description="Platelet-derived growth factor (PDGF) family profile" evidence="1">
    <location>
        <begin position="56"/>
        <end position="130"/>
    </location>
</feature>
<dbReference type="InterPro" id="IPR029034">
    <property type="entry name" value="Cystine-knot_cytokine"/>
</dbReference>
<dbReference type="Pfam" id="PF00341">
    <property type="entry name" value="PDGF"/>
    <property type="match status" value="1"/>
</dbReference>
<dbReference type="GO" id="GO:0035099">
    <property type="term" value="P:hemocyte migration"/>
    <property type="evidence" value="ECO:0007669"/>
    <property type="project" value="TreeGrafter"/>
</dbReference>
<dbReference type="OMA" id="GCCQSAT"/>
<dbReference type="EMBL" id="JABSTR010000001">
    <property type="protein sequence ID" value="KAH9362852.1"/>
    <property type="molecule type" value="Genomic_DNA"/>
</dbReference>
<dbReference type="GO" id="GO:0016020">
    <property type="term" value="C:membrane"/>
    <property type="evidence" value="ECO:0007669"/>
    <property type="project" value="InterPro"/>
</dbReference>
<reference evidence="2 3" key="1">
    <citation type="journal article" date="2020" name="Cell">
        <title>Large-Scale Comparative Analyses of Tick Genomes Elucidate Their Genetic Diversity and Vector Capacities.</title>
        <authorList>
            <consortium name="Tick Genome and Microbiome Consortium (TIGMIC)"/>
            <person name="Jia N."/>
            <person name="Wang J."/>
            <person name="Shi W."/>
            <person name="Du L."/>
            <person name="Sun Y."/>
            <person name="Zhan W."/>
            <person name="Jiang J.F."/>
            <person name="Wang Q."/>
            <person name="Zhang B."/>
            <person name="Ji P."/>
            <person name="Bell-Sakyi L."/>
            <person name="Cui X.M."/>
            <person name="Yuan T.T."/>
            <person name="Jiang B.G."/>
            <person name="Yang W.F."/>
            <person name="Lam T.T."/>
            <person name="Chang Q.C."/>
            <person name="Ding S.J."/>
            <person name="Wang X.J."/>
            <person name="Zhu J.G."/>
            <person name="Ruan X.D."/>
            <person name="Zhao L."/>
            <person name="Wei J.T."/>
            <person name="Ye R.Z."/>
            <person name="Que T.C."/>
            <person name="Du C.H."/>
            <person name="Zhou Y.H."/>
            <person name="Cheng J.X."/>
            <person name="Dai P.F."/>
            <person name="Guo W.B."/>
            <person name="Han X.H."/>
            <person name="Huang E.J."/>
            <person name="Li L.F."/>
            <person name="Wei W."/>
            <person name="Gao Y.C."/>
            <person name="Liu J.Z."/>
            <person name="Shao H.Z."/>
            <person name="Wang X."/>
            <person name="Wang C.C."/>
            <person name="Yang T.C."/>
            <person name="Huo Q.B."/>
            <person name="Li W."/>
            <person name="Chen H.Y."/>
            <person name="Chen S.E."/>
            <person name="Zhou L.G."/>
            <person name="Ni X.B."/>
            <person name="Tian J.H."/>
            <person name="Sheng Y."/>
            <person name="Liu T."/>
            <person name="Pan Y.S."/>
            <person name="Xia L.Y."/>
            <person name="Li J."/>
            <person name="Zhao F."/>
            <person name="Cao W.C."/>
        </authorList>
    </citation>
    <scope>NUCLEOTIDE SEQUENCE [LARGE SCALE GENOMIC DNA]</scope>
    <source>
        <strain evidence="2">HaeL-2018</strain>
    </source>
</reference>
<organism evidence="2 3">
    <name type="scientific">Haemaphysalis longicornis</name>
    <name type="common">Bush tick</name>
    <dbReference type="NCBI Taxonomy" id="44386"/>
    <lineage>
        <taxon>Eukaryota</taxon>
        <taxon>Metazoa</taxon>
        <taxon>Ecdysozoa</taxon>
        <taxon>Arthropoda</taxon>
        <taxon>Chelicerata</taxon>
        <taxon>Arachnida</taxon>
        <taxon>Acari</taxon>
        <taxon>Parasitiformes</taxon>
        <taxon>Ixodida</taxon>
        <taxon>Ixodoidea</taxon>
        <taxon>Ixodidae</taxon>
        <taxon>Haemaphysalinae</taxon>
        <taxon>Haemaphysalis</taxon>
    </lineage>
</organism>
<dbReference type="PANTHER" id="PTHR21719">
    <property type="entry name" value="FI06402P-RELATED"/>
    <property type="match status" value="1"/>
</dbReference>